<evidence type="ECO:0000256" key="1">
    <source>
        <dbReference type="ARBA" id="ARBA00001974"/>
    </source>
</evidence>
<keyword evidence="8" id="KW-1185">Reference proteome</keyword>
<organism evidence="7 8">
    <name type="scientific">Synechococcus lacustris str. Tous</name>
    <dbReference type="NCBI Taxonomy" id="1910958"/>
    <lineage>
        <taxon>Bacteria</taxon>
        <taxon>Bacillati</taxon>
        <taxon>Cyanobacteriota</taxon>
        <taxon>Cyanophyceae</taxon>
        <taxon>Synechococcales</taxon>
        <taxon>Synechococcaceae</taxon>
        <taxon>Synechococcus</taxon>
    </lineage>
</organism>
<dbReference type="Proteomes" id="UP000240206">
    <property type="component" value="Unassembled WGS sequence"/>
</dbReference>
<evidence type="ECO:0000313" key="7">
    <source>
        <dbReference type="EMBL" id="PSI02808.1"/>
    </source>
</evidence>
<evidence type="ECO:0000256" key="2">
    <source>
        <dbReference type="ARBA" id="ARBA00005272"/>
    </source>
</evidence>
<keyword evidence="4" id="KW-0274">FAD</keyword>
<dbReference type="AlphaFoldDB" id="A0A2P7EHW9"/>
<comment type="similarity">
    <text evidence="2">Belongs to the NADH dehydrogenase family.</text>
</comment>
<dbReference type="EMBL" id="PXVC01000002">
    <property type="protein sequence ID" value="PSI02808.1"/>
    <property type="molecule type" value="Genomic_DNA"/>
</dbReference>
<evidence type="ECO:0000256" key="4">
    <source>
        <dbReference type="ARBA" id="ARBA00022827"/>
    </source>
</evidence>
<dbReference type="Gene3D" id="3.50.50.100">
    <property type="match status" value="1"/>
</dbReference>
<protein>
    <submittedName>
        <fullName evidence="7">Proton-conducting membrane transporter</fullName>
    </submittedName>
</protein>
<comment type="cofactor">
    <cofactor evidence="1">
        <name>FAD</name>
        <dbReference type="ChEBI" id="CHEBI:57692"/>
    </cofactor>
</comment>
<proteinExistence type="inferred from homology"/>
<dbReference type="STRING" id="1910958.BTM30_09015"/>
<dbReference type="PANTHER" id="PTHR42913">
    <property type="entry name" value="APOPTOSIS-INDUCING FACTOR 1"/>
    <property type="match status" value="1"/>
</dbReference>
<evidence type="ECO:0000313" key="8">
    <source>
        <dbReference type="Proteomes" id="UP000240206"/>
    </source>
</evidence>
<dbReference type="SUPFAM" id="SSF51905">
    <property type="entry name" value="FAD/NAD(P)-binding domain"/>
    <property type="match status" value="2"/>
</dbReference>
<dbReference type="PANTHER" id="PTHR42913:SF3">
    <property type="entry name" value="64 KDA MITOCHONDRIAL NADH DEHYDROGENASE (EUROFUNG)"/>
    <property type="match status" value="1"/>
</dbReference>
<evidence type="ECO:0000256" key="5">
    <source>
        <dbReference type="ARBA" id="ARBA00023002"/>
    </source>
</evidence>
<dbReference type="InterPro" id="IPR036188">
    <property type="entry name" value="FAD/NAD-bd_sf"/>
</dbReference>
<dbReference type="PRINTS" id="PR00368">
    <property type="entry name" value="FADPNR"/>
</dbReference>
<dbReference type="Pfam" id="PF07992">
    <property type="entry name" value="Pyr_redox_2"/>
    <property type="match status" value="1"/>
</dbReference>
<dbReference type="GO" id="GO:0019646">
    <property type="term" value="P:aerobic electron transport chain"/>
    <property type="evidence" value="ECO:0007669"/>
    <property type="project" value="TreeGrafter"/>
</dbReference>
<evidence type="ECO:0000256" key="3">
    <source>
        <dbReference type="ARBA" id="ARBA00022630"/>
    </source>
</evidence>
<gene>
    <name evidence="7" type="ORF">C7K08_00910</name>
</gene>
<keyword evidence="3" id="KW-0285">Flavoprotein</keyword>
<dbReference type="InterPro" id="IPR023753">
    <property type="entry name" value="FAD/NAD-binding_dom"/>
</dbReference>
<feature type="domain" description="FAD/NAD(P)-binding" evidence="6">
    <location>
        <begin position="5"/>
        <end position="303"/>
    </location>
</feature>
<reference evidence="8" key="1">
    <citation type="submission" date="2018-03" db="EMBL/GenBank/DDBJ databases">
        <title>Ecological and genomic features of two cosmopolitan and abundant freshwater picocyanobacteria.</title>
        <authorList>
            <person name="Cabello-Yeves P.J."/>
            <person name="Picazo A."/>
            <person name="Camacho A."/>
            <person name="Callieri C."/>
            <person name="Rosselli R."/>
            <person name="Roda-Garcia J."/>
            <person name="Coutinho F.H."/>
            <person name="Rodriguez-Valera F."/>
        </authorList>
    </citation>
    <scope>NUCLEOTIDE SEQUENCE [LARGE SCALE GENOMIC DNA]</scope>
    <source>
        <strain evidence="8">Tous</strain>
    </source>
</reference>
<name>A0A2P7EHW9_9SYNE</name>
<evidence type="ECO:0000259" key="6">
    <source>
        <dbReference type="Pfam" id="PF07992"/>
    </source>
</evidence>
<accession>A0A2P7EHW9</accession>
<sequence>MLAPIVIVGGGFGGLYTALELAKRPNHPPLLLIEPNGRFIFLPFLYELLSGELAQWQLAPRYDNLLAGHGIGWLKDRVSQINPETSKLYTAGGKEISYSRVVIATGATPFGFGVPGVQAHTQGFHSLSDVERLQALIKQLKNQPQPLQKIAVVGAGPCGVELACKLADLLQGAAVVELLEKGPQCLPNAKAFNRNQALQALQRRDVRLRCHCQVLMVAANELQLQQEGADLPEKLTTAAVIWTAGQISKPPDGAFAKQTNGKLICLANLQVQGHPEIFSLGDGASVPHDPPLPATAQVAFQQAPVVARNVMHSLAAEPLEDFAWSDLGEMLSLGVGEASITGMGITLAGPLAQQMRRWAYLTRLPGEQLPLKVAAGWLGELAGFS</sequence>
<comment type="caution">
    <text evidence="7">The sequence shown here is derived from an EMBL/GenBank/DDBJ whole genome shotgun (WGS) entry which is preliminary data.</text>
</comment>
<dbReference type="GO" id="GO:0003955">
    <property type="term" value="F:NAD(P)H dehydrogenase (quinone) activity"/>
    <property type="evidence" value="ECO:0007669"/>
    <property type="project" value="TreeGrafter"/>
</dbReference>
<keyword evidence="5" id="KW-0560">Oxidoreductase</keyword>
<dbReference type="InterPro" id="IPR051169">
    <property type="entry name" value="NADH-Q_oxidoreductase"/>
</dbReference>
<dbReference type="PRINTS" id="PR00411">
    <property type="entry name" value="PNDRDTASEI"/>
</dbReference>